<proteinExistence type="predicted"/>
<feature type="domain" description="Methyltransferase putative zinc binding" evidence="1">
    <location>
        <begin position="11"/>
        <end position="66"/>
    </location>
</feature>
<dbReference type="Pfam" id="PF08421">
    <property type="entry name" value="Methyltransf_13"/>
    <property type="match status" value="1"/>
</dbReference>
<sequence>MNRQHPLVPICRACRARGGELVLDLGEQPATDHFPAATDAAEDPRHPLRLWVCSSCGLAQLPDEVPVPVEPTRVESQALASQAADAVARVAASGLLRAGMRVTEFGSGHAASWLPLLAARELVPITRGEAERAPVDVVVDAFGLTHSPDQASALVERTRRLAPDGVLLLQFQSFPGIIRNRQWNVVRHGHFAYHCTEAMAGMLRVTGLVPVTAWRFDLYGETVLLAARRGGTPDDSVTTLLAEERDAPHPGTLARWAERSANELRTWLERAAAEGRAVLGYGAAARAVVLLNRAGVDRDLLPAVVDGSTRKWGKRIPGTRIPVISPTELTAARPDAVLVFVPELLRELRAAHVALPAQWLVPG</sequence>
<feature type="domain" description="C-methyltransferase" evidence="2">
    <location>
        <begin position="230"/>
        <end position="352"/>
    </location>
</feature>
<organism evidence="3 4">
    <name type="scientific">Labedaea rhizosphaerae</name>
    <dbReference type="NCBI Taxonomy" id="598644"/>
    <lineage>
        <taxon>Bacteria</taxon>
        <taxon>Bacillati</taxon>
        <taxon>Actinomycetota</taxon>
        <taxon>Actinomycetes</taxon>
        <taxon>Pseudonocardiales</taxon>
        <taxon>Pseudonocardiaceae</taxon>
        <taxon>Labedaea</taxon>
    </lineage>
</organism>
<dbReference type="InterPro" id="IPR029063">
    <property type="entry name" value="SAM-dependent_MTases_sf"/>
</dbReference>
<dbReference type="Proteomes" id="UP000295444">
    <property type="component" value="Unassembled WGS sequence"/>
</dbReference>
<comment type="caution">
    <text evidence="3">The sequence shown here is derived from an EMBL/GenBank/DDBJ whole genome shotgun (WGS) entry which is preliminary data.</text>
</comment>
<protein>
    <submittedName>
        <fullName evidence="3">Putative zinc binding protein</fullName>
    </submittedName>
</protein>
<dbReference type="Pfam" id="PF08484">
    <property type="entry name" value="Methyltransf_14"/>
    <property type="match status" value="1"/>
</dbReference>
<evidence type="ECO:0000259" key="1">
    <source>
        <dbReference type="Pfam" id="PF08421"/>
    </source>
</evidence>
<dbReference type="Gene3D" id="6.20.50.110">
    <property type="entry name" value="Methyltransferase, zinc-binding domain"/>
    <property type="match status" value="1"/>
</dbReference>
<dbReference type="OrthoDB" id="3637131at2"/>
<keyword evidence="4" id="KW-1185">Reference proteome</keyword>
<evidence type="ECO:0000259" key="2">
    <source>
        <dbReference type="Pfam" id="PF08484"/>
    </source>
</evidence>
<evidence type="ECO:0000313" key="3">
    <source>
        <dbReference type="EMBL" id="TDQ05506.1"/>
    </source>
</evidence>
<dbReference type="RefSeq" id="WP_133848244.1">
    <property type="nucleotide sequence ID" value="NZ_SNXZ01000001.1"/>
</dbReference>
<dbReference type="EMBL" id="SNXZ01000001">
    <property type="protein sequence ID" value="TDQ05506.1"/>
    <property type="molecule type" value="Genomic_DNA"/>
</dbReference>
<gene>
    <name evidence="3" type="ORF">EV186_1011480</name>
</gene>
<reference evidence="3 4" key="1">
    <citation type="submission" date="2019-03" db="EMBL/GenBank/DDBJ databases">
        <title>Genomic Encyclopedia of Type Strains, Phase IV (KMG-IV): sequencing the most valuable type-strain genomes for metagenomic binning, comparative biology and taxonomic classification.</title>
        <authorList>
            <person name="Goeker M."/>
        </authorList>
    </citation>
    <scope>NUCLEOTIDE SEQUENCE [LARGE SCALE GENOMIC DNA]</scope>
    <source>
        <strain evidence="3 4">DSM 45361</strain>
    </source>
</reference>
<dbReference type="InterPro" id="IPR013691">
    <property type="entry name" value="MeTrfase_14"/>
</dbReference>
<dbReference type="AlphaFoldDB" id="A0A4R6SLY5"/>
<dbReference type="InterPro" id="IPR013630">
    <property type="entry name" value="Methyltransf_Zn-bd_dom_put"/>
</dbReference>
<accession>A0A4R6SLY5</accession>
<dbReference type="InterPro" id="IPR038576">
    <property type="entry name" value="Methyltransf_Zn-bd_dom_put_sf"/>
</dbReference>
<name>A0A4R6SLY5_LABRH</name>
<dbReference type="SUPFAM" id="SSF53335">
    <property type="entry name" value="S-adenosyl-L-methionine-dependent methyltransferases"/>
    <property type="match status" value="1"/>
</dbReference>
<dbReference type="Gene3D" id="3.40.50.720">
    <property type="entry name" value="NAD(P)-binding Rossmann-like Domain"/>
    <property type="match status" value="1"/>
</dbReference>
<dbReference type="Gene3D" id="3.40.50.150">
    <property type="entry name" value="Vaccinia Virus protein VP39"/>
    <property type="match status" value="1"/>
</dbReference>
<evidence type="ECO:0000313" key="4">
    <source>
        <dbReference type="Proteomes" id="UP000295444"/>
    </source>
</evidence>